<dbReference type="PANTHER" id="PTHR22902">
    <property type="entry name" value="SESQUIPEDALIAN"/>
    <property type="match status" value="1"/>
</dbReference>
<dbReference type="SMART" id="SM00233">
    <property type="entry name" value="PH"/>
    <property type="match status" value="1"/>
</dbReference>
<evidence type="ECO:0000256" key="4">
    <source>
        <dbReference type="ARBA" id="ARBA00023034"/>
    </source>
</evidence>
<evidence type="ECO:0000256" key="5">
    <source>
        <dbReference type="ARBA" id="ARBA00023136"/>
    </source>
</evidence>
<keyword evidence="4" id="KW-0333">Golgi apparatus</keyword>
<evidence type="ECO:0000259" key="6">
    <source>
        <dbReference type="PROSITE" id="PS50003"/>
    </source>
</evidence>
<dbReference type="InterPro" id="IPR001849">
    <property type="entry name" value="PH_domain"/>
</dbReference>
<dbReference type="GO" id="GO:0055037">
    <property type="term" value="C:recycling endosome"/>
    <property type="evidence" value="ECO:0007669"/>
    <property type="project" value="TreeGrafter"/>
</dbReference>
<dbReference type="SUPFAM" id="SSF50729">
    <property type="entry name" value="PH domain-like"/>
    <property type="match status" value="1"/>
</dbReference>
<dbReference type="FunFam" id="2.30.29.30:FF:000085">
    <property type="entry name" value="Pleckstrin homology domain-containing family A member 8"/>
    <property type="match status" value="1"/>
</dbReference>
<dbReference type="GO" id="GO:0042147">
    <property type="term" value="P:retrograde transport, endosome to Golgi"/>
    <property type="evidence" value="ECO:0007669"/>
    <property type="project" value="TreeGrafter"/>
</dbReference>
<dbReference type="InterPro" id="IPR011993">
    <property type="entry name" value="PH-like_dom_sf"/>
</dbReference>
<protein>
    <submittedName>
        <fullName evidence="7">(California timema) hypothetical protein</fullName>
    </submittedName>
</protein>
<feature type="domain" description="PH" evidence="6">
    <location>
        <begin position="1"/>
        <end position="93"/>
    </location>
</feature>
<gene>
    <name evidence="7" type="ORF">TCMB3V08_LOCUS7042</name>
</gene>
<keyword evidence="5" id="KW-0472">Membrane</keyword>
<reference evidence="7" key="1">
    <citation type="submission" date="2020-11" db="EMBL/GenBank/DDBJ databases">
        <authorList>
            <person name="Tran Van P."/>
        </authorList>
    </citation>
    <scope>NUCLEOTIDE SEQUENCE</scope>
</reference>
<dbReference type="PANTHER" id="PTHR22902:SF27">
    <property type="entry name" value="PLECKSTRIN HOMOLOGY DOMAIN-CONTAINING FAMILY A MEMBER 3"/>
    <property type="match status" value="1"/>
</dbReference>
<accession>A0A7R9J8H6</accession>
<evidence type="ECO:0000256" key="1">
    <source>
        <dbReference type="ARBA" id="ARBA00004170"/>
    </source>
</evidence>
<dbReference type="GO" id="GO:0005802">
    <property type="term" value="C:trans-Golgi network"/>
    <property type="evidence" value="ECO:0007669"/>
    <property type="project" value="TreeGrafter"/>
</dbReference>
<dbReference type="GO" id="GO:0016020">
    <property type="term" value="C:membrane"/>
    <property type="evidence" value="ECO:0007669"/>
    <property type="project" value="UniProtKB-SubCell"/>
</dbReference>
<dbReference type="GO" id="GO:0005829">
    <property type="term" value="C:cytosol"/>
    <property type="evidence" value="ECO:0007669"/>
    <property type="project" value="GOC"/>
</dbReference>
<dbReference type="Gene3D" id="2.30.29.30">
    <property type="entry name" value="Pleckstrin-homology domain (PH domain)/Phosphotyrosine-binding domain (PTB)"/>
    <property type="match status" value="1"/>
</dbReference>
<comment type="subcellular location">
    <subcellularLocation>
        <location evidence="2">Golgi apparatus</location>
        <location evidence="2">trans-Golgi network membrane</location>
    </subcellularLocation>
    <subcellularLocation>
        <location evidence="1">Membrane</location>
        <topology evidence="1">Peripheral membrane protein</topology>
    </subcellularLocation>
</comment>
<proteinExistence type="predicted"/>
<dbReference type="Pfam" id="PF00169">
    <property type="entry name" value="PH"/>
    <property type="match status" value="1"/>
</dbReference>
<dbReference type="GO" id="GO:0005769">
    <property type="term" value="C:early endosome"/>
    <property type="evidence" value="ECO:0007669"/>
    <property type="project" value="TreeGrafter"/>
</dbReference>
<evidence type="ECO:0000256" key="3">
    <source>
        <dbReference type="ARBA" id="ARBA00022553"/>
    </source>
</evidence>
<dbReference type="EMBL" id="OE182362">
    <property type="protein sequence ID" value="CAD7574429.1"/>
    <property type="molecule type" value="Genomic_DNA"/>
</dbReference>
<sequence length="247" mass="27517">MEGVLWKWTNYWSGWQTRWFILGNGVLAYYKSQEEVNQGCKGSMKVSACEIIVNPVDTTRMDLVIPGEQHIYLRAATSQERQQWLVALGSAKACVTTRSRKDSGESNPDNLKFKKSELRLYCDLLMQQVHMVKTAATQDGGPQLKKLDEATSLLGATCDTFIRTLEDCMKICNSNLAYEHPLQHTTELALPTIAANQTKAKSTKPSIPITRSHSVDNTMQGLGMNMPVLLSTMQGLGMNMPMLLSIV</sequence>
<evidence type="ECO:0000313" key="7">
    <source>
        <dbReference type="EMBL" id="CAD7574429.1"/>
    </source>
</evidence>
<dbReference type="GO" id="GO:0007032">
    <property type="term" value="P:endosome organization"/>
    <property type="evidence" value="ECO:0007669"/>
    <property type="project" value="TreeGrafter"/>
</dbReference>
<evidence type="ECO:0000256" key="2">
    <source>
        <dbReference type="ARBA" id="ARBA00004198"/>
    </source>
</evidence>
<dbReference type="InterPro" id="IPR045188">
    <property type="entry name" value="Boi1/Boi2-like"/>
</dbReference>
<name>A0A7R9J8H6_TIMCA</name>
<dbReference type="PROSITE" id="PS50003">
    <property type="entry name" value="PH_DOMAIN"/>
    <property type="match status" value="1"/>
</dbReference>
<keyword evidence="3" id="KW-0597">Phosphoprotein</keyword>
<dbReference type="CDD" id="cd01247">
    <property type="entry name" value="PH_FAPP1_FAPP2"/>
    <property type="match status" value="1"/>
</dbReference>
<organism evidence="7">
    <name type="scientific">Timema californicum</name>
    <name type="common">California timema</name>
    <name type="synonym">Walking stick</name>
    <dbReference type="NCBI Taxonomy" id="61474"/>
    <lineage>
        <taxon>Eukaryota</taxon>
        <taxon>Metazoa</taxon>
        <taxon>Ecdysozoa</taxon>
        <taxon>Arthropoda</taxon>
        <taxon>Hexapoda</taxon>
        <taxon>Insecta</taxon>
        <taxon>Pterygota</taxon>
        <taxon>Neoptera</taxon>
        <taxon>Polyneoptera</taxon>
        <taxon>Phasmatodea</taxon>
        <taxon>Timematodea</taxon>
        <taxon>Timematoidea</taxon>
        <taxon>Timematidae</taxon>
        <taxon>Timema</taxon>
    </lineage>
</organism>
<dbReference type="AlphaFoldDB" id="A0A7R9J8H6"/>
<dbReference type="GO" id="GO:0001881">
    <property type="term" value="P:receptor recycling"/>
    <property type="evidence" value="ECO:0007669"/>
    <property type="project" value="TreeGrafter"/>
</dbReference>